<dbReference type="GO" id="GO:0016887">
    <property type="term" value="F:ATP hydrolysis activity"/>
    <property type="evidence" value="ECO:0007669"/>
    <property type="project" value="InterPro"/>
</dbReference>
<comment type="similarity">
    <text evidence="1 5">Belongs to the DNA mismatch repair MutL/HexB family.</text>
</comment>
<evidence type="ECO:0000259" key="6">
    <source>
        <dbReference type="SMART" id="SM01340"/>
    </source>
</evidence>
<dbReference type="GO" id="GO:0004519">
    <property type="term" value="F:endonuclease activity"/>
    <property type="evidence" value="ECO:0007669"/>
    <property type="project" value="UniProtKB-KW"/>
</dbReference>
<keyword evidence="7" id="KW-0540">Nuclease</keyword>
<dbReference type="GO" id="GO:0006298">
    <property type="term" value="P:mismatch repair"/>
    <property type="evidence" value="ECO:0007669"/>
    <property type="project" value="UniProtKB-UniRule"/>
</dbReference>
<evidence type="ECO:0000256" key="5">
    <source>
        <dbReference type="HAMAP-Rule" id="MF_00149"/>
    </source>
</evidence>
<dbReference type="RefSeq" id="WP_158367138.1">
    <property type="nucleotide sequence ID" value="NZ_CP034885.1"/>
</dbReference>
<dbReference type="CDD" id="cd16926">
    <property type="entry name" value="HATPase_MutL-MLH-PMS-like"/>
    <property type="match status" value="1"/>
</dbReference>
<evidence type="ECO:0000256" key="2">
    <source>
        <dbReference type="ARBA" id="ARBA00021975"/>
    </source>
</evidence>
<dbReference type="PANTHER" id="PTHR10073:SF12">
    <property type="entry name" value="DNA MISMATCH REPAIR PROTEIN MLH1"/>
    <property type="match status" value="1"/>
</dbReference>
<dbReference type="SMART" id="SM01340">
    <property type="entry name" value="DNA_mis_repair"/>
    <property type="match status" value="1"/>
</dbReference>
<dbReference type="Pfam" id="PF08676">
    <property type="entry name" value="MutL_C"/>
    <property type="match status" value="1"/>
</dbReference>
<keyword evidence="7" id="KW-0255">Endonuclease</keyword>
<dbReference type="InterPro" id="IPR036890">
    <property type="entry name" value="HATPase_C_sf"/>
</dbReference>
<feature type="domain" description="DNA mismatch repair protein S5" evidence="6">
    <location>
        <begin position="212"/>
        <end position="331"/>
    </location>
</feature>
<dbReference type="Pfam" id="PF01119">
    <property type="entry name" value="DNA_mis_repair"/>
    <property type="match status" value="1"/>
</dbReference>
<accession>A0A4D6XX41</accession>
<dbReference type="InterPro" id="IPR020667">
    <property type="entry name" value="DNA_mismatch_repair_MutL"/>
</dbReference>
<dbReference type="InterPro" id="IPR020568">
    <property type="entry name" value="Ribosomal_Su5_D2-typ_SF"/>
</dbReference>
<dbReference type="Pfam" id="PF13589">
    <property type="entry name" value="HATPase_c_3"/>
    <property type="match status" value="1"/>
</dbReference>
<evidence type="ECO:0000256" key="3">
    <source>
        <dbReference type="ARBA" id="ARBA00022763"/>
    </source>
</evidence>
<dbReference type="AlphaFoldDB" id="A0A4D6XX41"/>
<reference evidence="7 8" key="2">
    <citation type="submission" date="2019-05" db="EMBL/GenBank/DDBJ databases">
        <title>Genome evolution of the obligate endosymbiont Buchnera aphidicola.</title>
        <authorList>
            <person name="Moran N.A."/>
        </authorList>
    </citation>
    <scope>NUCLEOTIDE SEQUENCE [LARGE SCALE GENOMIC DNA]</scope>
    <source>
        <strain evidence="7 8">Ane</strain>
    </source>
</reference>
<keyword evidence="4 5" id="KW-0234">DNA repair</keyword>
<dbReference type="GO" id="GO:0032300">
    <property type="term" value="C:mismatch repair complex"/>
    <property type="evidence" value="ECO:0007669"/>
    <property type="project" value="InterPro"/>
</dbReference>
<sequence>MPIRILPISVSSQITAGEIIERPSSVIKELLENSIDAESKNININIEQNGFESIIIKDDGYGIDRNELLLAISPHATSKIFDVSDLSIINTFGFRGEALSSIRSVSKITLMSCFKDNHIGWKIYADGSNKKTTLFPIAHPVGTTVIVDHLFYNVPVRLKFIKDKNSEFLKIYDVIKKIALSHFELNIFFKKNKNVIVTYNKITNSENKIFRLKQIFNQLDINALLMVNKKINNVTLFGWVVYPSYFIDSFKNIQYCYINNRFVYNNIISNAVLNAYYEFTGVKTNRSFILYINIPPYEIDINIHPSKSQVRFHKSNKIYDFVYNSILNILKRNQNQLFLYNIPSKKKEKHYITDFYTFCFKLIKKKILQQQKEFLFQNIIKNNFFLEQKSKNQILSSLKLLIIIKKYYGLIHYINEFILISFPLAEKIVNQYKLKFCIKNSINPTSYIFEMKIVITSKQYKVLFKNQLMIFKFGFDFILLKKYINLKKIPCILKEKNIDLLILNFFTFASSENELNIKKILEWFYNNISTKKKPWNYLDGILLLLELEYFCPFILKKPDFKLSCKINIDEALCILKI</sequence>
<dbReference type="Gene3D" id="3.30.1540.20">
    <property type="entry name" value="MutL, C-terminal domain, dimerisation subdomain"/>
    <property type="match status" value="1"/>
</dbReference>
<dbReference type="HAMAP" id="MF_00149">
    <property type="entry name" value="DNA_mis_repair"/>
    <property type="match status" value="1"/>
</dbReference>
<keyword evidence="3 5" id="KW-0227">DNA damage</keyword>
<dbReference type="PROSITE" id="PS00058">
    <property type="entry name" value="DNA_MISMATCH_REPAIR_1"/>
    <property type="match status" value="1"/>
</dbReference>
<evidence type="ECO:0000256" key="1">
    <source>
        <dbReference type="ARBA" id="ARBA00006082"/>
    </source>
</evidence>
<dbReference type="SUPFAM" id="SSF54211">
    <property type="entry name" value="Ribosomal protein S5 domain 2-like"/>
    <property type="match status" value="1"/>
</dbReference>
<dbReference type="PANTHER" id="PTHR10073">
    <property type="entry name" value="DNA MISMATCH REPAIR PROTEIN MLH, PMS, MUTL"/>
    <property type="match status" value="1"/>
</dbReference>
<dbReference type="InterPro" id="IPR002099">
    <property type="entry name" value="MutL/Mlh/PMS"/>
</dbReference>
<gene>
    <name evidence="5 7" type="primary">mutL</name>
    <name evidence="7" type="ORF">D9V64_02905</name>
</gene>
<dbReference type="SUPFAM" id="SSF55874">
    <property type="entry name" value="ATPase domain of HSP90 chaperone/DNA topoisomerase II/histidine kinase"/>
    <property type="match status" value="1"/>
</dbReference>
<organism evidence="7 8">
    <name type="scientific">Buchnera aphidicola</name>
    <name type="common">Aphis nerii</name>
    <dbReference type="NCBI Taxonomy" id="1241835"/>
    <lineage>
        <taxon>Bacteria</taxon>
        <taxon>Pseudomonadati</taxon>
        <taxon>Pseudomonadota</taxon>
        <taxon>Gammaproteobacteria</taxon>
        <taxon>Enterobacterales</taxon>
        <taxon>Erwiniaceae</taxon>
        <taxon>Buchnera</taxon>
    </lineage>
</organism>
<dbReference type="FunFam" id="3.30.565.10:FF:000003">
    <property type="entry name" value="DNA mismatch repair endonuclease MutL"/>
    <property type="match status" value="1"/>
</dbReference>
<comment type="function">
    <text evidence="5">This protein is involved in the repair of mismatches in DNA. It is required for dam-dependent methyl-directed DNA mismatch repair. May act as a 'molecular matchmaker', a protein that promotes the formation of a stable complex between two or more DNA-binding proteins in an ATP-dependent manner without itself being part of a final effector complex.</text>
</comment>
<dbReference type="SUPFAM" id="SSF118116">
    <property type="entry name" value="DNA mismatch repair protein MutL"/>
    <property type="match status" value="1"/>
</dbReference>
<evidence type="ECO:0000313" key="7">
    <source>
        <dbReference type="EMBL" id="QCI19078.1"/>
    </source>
</evidence>
<protein>
    <recommendedName>
        <fullName evidence="2 5">DNA mismatch repair protein MutL</fullName>
    </recommendedName>
</protein>
<dbReference type="EMBL" id="CP034885">
    <property type="protein sequence ID" value="QCI19078.1"/>
    <property type="molecule type" value="Genomic_DNA"/>
</dbReference>
<dbReference type="Gene3D" id="3.30.230.10">
    <property type="match status" value="1"/>
</dbReference>
<dbReference type="GO" id="GO:0005524">
    <property type="term" value="F:ATP binding"/>
    <property type="evidence" value="ECO:0007669"/>
    <property type="project" value="InterPro"/>
</dbReference>
<dbReference type="InterPro" id="IPR014790">
    <property type="entry name" value="MutL_C"/>
</dbReference>
<dbReference type="Gene3D" id="3.30.565.10">
    <property type="entry name" value="Histidine kinase-like ATPase, C-terminal domain"/>
    <property type="match status" value="1"/>
</dbReference>
<dbReference type="NCBIfam" id="TIGR00585">
    <property type="entry name" value="mutl"/>
    <property type="match status" value="1"/>
</dbReference>
<keyword evidence="7" id="KW-0378">Hydrolase</keyword>
<dbReference type="InterPro" id="IPR042121">
    <property type="entry name" value="MutL_C_regsub"/>
</dbReference>
<dbReference type="GO" id="GO:0140664">
    <property type="term" value="F:ATP-dependent DNA damage sensor activity"/>
    <property type="evidence" value="ECO:0007669"/>
    <property type="project" value="InterPro"/>
</dbReference>
<dbReference type="InterPro" id="IPR014762">
    <property type="entry name" value="DNA_mismatch_repair_CS"/>
</dbReference>
<dbReference type="InterPro" id="IPR038973">
    <property type="entry name" value="MutL/Mlh/Pms-like"/>
</dbReference>
<evidence type="ECO:0000256" key="4">
    <source>
        <dbReference type="ARBA" id="ARBA00023204"/>
    </source>
</evidence>
<evidence type="ECO:0000313" key="8">
    <source>
        <dbReference type="Proteomes" id="UP000298791"/>
    </source>
</evidence>
<dbReference type="InterPro" id="IPR042120">
    <property type="entry name" value="MutL_C_dimsub"/>
</dbReference>
<dbReference type="InterPro" id="IPR037198">
    <property type="entry name" value="MutL_C_sf"/>
</dbReference>
<dbReference type="OrthoDB" id="9763467at2"/>
<dbReference type="InterPro" id="IPR013507">
    <property type="entry name" value="DNA_mismatch_S5_2-like"/>
</dbReference>
<proteinExistence type="inferred from homology"/>
<dbReference type="Gene3D" id="3.30.1370.100">
    <property type="entry name" value="MutL, C-terminal domain, regulatory subdomain"/>
    <property type="match status" value="1"/>
</dbReference>
<dbReference type="Proteomes" id="UP000298791">
    <property type="component" value="Chromosome"/>
</dbReference>
<name>A0A4D6XX41_9GAMM</name>
<dbReference type="GO" id="GO:0030983">
    <property type="term" value="F:mismatched DNA binding"/>
    <property type="evidence" value="ECO:0007669"/>
    <property type="project" value="InterPro"/>
</dbReference>
<reference evidence="7 8" key="1">
    <citation type="submission" date="2018-12" db="EMBL/GenBank/DDBJ databases">
        <authorList>
            <person name="Chong R.A."/>
        </authorList>
    </citation>
    <scope>NUCLEOTIDE SEQUENCE [LARGE SCALE GENOMIC DNA]</scope>
    <source>
        <strain evidence="7 8">Ane</strain>
    </source>
</reference>
<dbReference type="InterPro" id="IPR014721">
    <property type="entry name" value="Ribsml_uS5_D2-typ_fold_subgr"/>
</dbReference>